<name>A0AAV7KPE8_PLEWA</name>
<proteinExistence type="predicted"/>
<dbReference type="AlphaFoldDB" id="A0AAV7KPE8"/>
<gene>
    <name evidence="2" type="ORF">NDU88_000857</name>
</gene>
<dbReference type="Proteomes" id="UP001066276">
    <property type="component" value="Chromosome 12"/>
</dbReference>
<accession>A0AAV7KPE8</accession>
<evidence type="ECO:0000313" key="3">
    <source>
        <dbReference type="Proteomes" id="UP001066276"/>
    </source>
</evidence>
<reference evidence="2" key="1">
    <citation type="journal article" date="2022" name="bioRxiv">
        <title>Sequencing and chromosome-scale assembly of the giantPleurodeles waltlgenome.</title>
        <authorList>
            <person name="Brown T."/>
            <person name="Elewa A."/>
            <person name="Iarovenko S."/>
            <person name="Subramanian E."/>
            <person name="Araus A.J."/>
            <person name="Petzold A."/>
            <person name="Susuki M."/>
            <person name="Suzuki K.-i.T."/>
            <person name="Hayashi T."/>
            <person name="Toyoda A."/>
            <person name="Oliveira C."/>
            <person name="Osipova E."/>
            <person name="Leigh N.D."/>
            <person name="Simon A."/>
            <person name="Yun M.H."/>
        </authorList>
    </citation>
    <scope>NUCLEOTIDE SEQUENCE</scope>
    <source>
        <strain evidence="2">20211129_DDA</strain>
        <tissue evidence="2">Liver</tissue>
    </source>
</reference>
<evidence type="ECO:0000256" key="1">
    <source>
        <dbReference type="SAM" id="MobiDB-lite"/>
    </source>
</evidence>
<organism evidence="2 3">
    <name type="scientific">Pleurodeles waltl</name>
    <name type="common">Iberian ribbed newt</name>
    <dbReference type="NCBI Taxonomy" id="8319"/>
    <lineage>
        <taxon>Eukaryota</taxon>
        <taxon>Metazoa</taxon>
        <taxon>Chordata</taxon>
        <taxon>Craniata</taxon>
        <taxon>Vertebrata</taxon>
        <taxon>Euteleostomi</taxon>
        <taxon>Amphibia</taxon>
        <taxon>Batrachia</taxon>
        <taxon>Caudata</taxon>
        <taxon>Salamandroidea</taxon>
        <taxon>Salamandridae</taxon>
        <taxon>Pleurodelinae</taxon>
        <taxon>Pleurodeles</taxon>
    </lineage>
</organism>
<feature type="region of interest" description="Disordered" evidence="1">
    <location>
        <begin position="56"/>
        <end position="80"/>
    </location>
</feature>
<protein>
    <submittedName>
        <fullName evidence="2">Uncharacterized protein</fullName>
    </submittedName>
</protein>
<keyword evidence="3" id="KW-1185">Reference proteome</keyword>
<evidence type="ECO:0000313" key="2">
    <source>
        <dbReference type="EMBL" id="KAJ1080663.1"/>
    </source>
</evidence>
<sequence length="101" mass="10868">MRPLRPPRGPRTSATLLTGRTPRGGEQPSLEVVLTLFYWPASPGIPVSLSGVIRDGFPPGGSGDGVSPRSGKHQRSRNLTSYAVRGSSVFSYKSVKTEFRV</sequence>
<feature type="region of interest" description="Disordered" evidence="1">
    <location>
        <begin position="1"/>
        <end position="25"/>
    </location>
</feature>
<comment type="caution">
    <text evidence="2">The sequence shown here is derived from an EMBL/GenBank/DDBJ whole genome shotgun (WGS) entry which is preliminary data.</text>
</comment>
<dbReference type="EMBL" id="JANPWB010000016">
    <property type="protein sequence ID" value="KAJ1080663.1"/>
    <property type="molecule type" value="Genomic_DNA"/>
</dbReference>